<protein>
    <submittedName>
        <fullName evidence="1">dUTPase</fullName>
    </submittedName>
</protein>
<evidence type="ECO:0000313" key="2">
    <source>
        <dbReference type="Proteomes" id="UP000076296"/>
    </source>
</evidence>
<organism evidence="1 2">
    <name type="scientific">Acinetobacter baumannii</name>
    <dbReference type="NCBI Taxonomy" id="470"/>
    <lineage>
        <taxon>Bacteria</taxon>
        <taxon>Pseudomonadati</taxon>
        <taxon>Pseudomonadota</taxon>
        <taxon>Gammaproteobacteria</taxon>
        <taxon>Moraxellales</taxon>
        <taxon>Moraxellaceae</taxon>
        <taxon>Acinetobacter</taxon>
        <taxon>Acinetobacter calcoaceticus/baumannii complex</taxon>
    </lineage>
</organism>
<name>A0AAJ0R0I2_ACIBA</name>
<comment type="caution">
    <text evidence="1">The sequence shown here is derived from an EMBL/GenBank/DDBJ whole genome shotgun (WGS) entry which is preliminary data.</text>
</comment>
<dbReference type="CDD" id="cd11527">
    <property type="entry name" value="NTP-PPase_dUTPase"/>
    <property type="match status" value="1"/>
</dbReference>
<evidence type="ECO:0000313" key="1">
    <source>
        <dbReference type="EMBL" id="KZA22098.1"/>
    </source>
</evidence>
<sequence>MEFKKIEHMLSLQDQVNSLISTHWRQNQNPWYRAIWLESAELLEHLSWKWWSHNKNNIEQAQLELIDIWHFGLSDLLQKYGTSEEVINFLKETHNEDEPKIENVTDIHLLIERFALSTLKNKSFDISLFFNLCEILNLEFNELYKIYLGKNVLNEFRQKNGYKTGNYKKIWNKHEDNYYLFKIINELDVDKSEFCHLVYEKLDNQYQESFKS</sequence>
<dbReference type="InterPro" id="IPR014871">
    <property type="entry name" value="dUTPase/dCTP_pyrophosphatase"/>
</dbReference>
<dbReference type="EMBL" id="LRDT01000002">
    <property type="protein sequence ID" value="KZA22098.1"/>
    <property type="molecule type" value="Genomic_DNA"/>
</dbReference>
<proteinExistence type="predicted"/>
<reference evidence="1 2" key="1">
    <citation type="submission" date="2016-01" db="EMBL/GenBank/DDBJ databases">
        <title>Draft sequences of Acinetobacter baumannii isolates from wounded military personnel.</title>
        <authorList>
            <person name="Arivett B.A."/>
            <person name="Fiester S.E."/>
            <person name="Ream D.C."/>
            <person name="Actis L.A."/>
        </authorList>
    </citation>
    <scope>NUCLEOTIDE SEQUENCE [LARGE SCALE GENOMIC DNA]</scope>
    <source>
        <strain evidence="1 2">AB2828</strain>
    </source>
</reference>
<dbReference type="Proteomes" id="UP000076296">
    <property type="component" value="Unassembled WGS sequence"/>
</dbReference>
<dbReference type="SUPFAM" id="SSF101386">
    <property type="entry name" value="all-alpha NTP pyrophosphatases"/>
    <property type="match status" value="1"/>
</dbReference>
<accession>A0AAJ0R0I2</accession>
<dbReference type="RefSeq" id="WP_002010310.1">
    <property type="nucleotide sequence ID" value="NZ_CAUZGP010000003.1"/>
</dbReference>
<gene>
    <name evidence="1" type="ORF">LV35_00202</name>
</gene>
<dbReference type="Gene3D" id="1.10.4010.10">
    <property type="entry name" value="Type II deoxyuridine triphosphatase"/>
    <property type="match status" value="1"/>
</dbReference>
<dbReference type="Pfam" id="PF08761">
    <property type="entry name" value="dUTPase_2"/>
    <property type="match status" value="1"/>
</dbReference>
<dbReference type="AlphaFoldDB" id="A0AAJ0R0I2"/>